<sequence>MPEKEQFWHFRMSIVTNFLEAAHEYGIGNSGRRPSKTGEKENYEDDINYTTSLDDGRDVY</sequence>
<name>A0A1I7XKC9_HETBA</name>
<feature type="region of interest" description="Disordered" evidence="1">
    <location>
        <begin position="26"/>
        <end position="60"/>
    </location>
</feature>
<evidence type="ECO:0000256" key="1">
    <source>
        <dbReference type="SAM" id="MobiDB-lite"/>
    </source>
</evidence>
<organism evidence="2 3">
    <name type="scientific">Heterorhabditis bacteriophora</name>
    <name type="common">Entomopathogenic nematode worm</name>
    <dbReference type="NCBI Taxonomy" id="37862"/>
    <lineage>
        <taxon>Eukaryota</taxon>
        <taxon>Metazoa</taxon>
        <taxon>Ecdysozoa</taxon>
        <taxon>Nematoda</taxon>
        <taxon>Chromadorea</taxon>
        <taxon>Rhabditida</taxon>
        <taxon>Rhabditina</taxon>
        <taxon>Rhabditomorpha</taxon>
        <taxon>Strongyloidea</taxon>
        <taxon>Heterorhabditidae</taxon>
        <taxon>Heterorhabditis</taxon>
    </lineage>
</organism>
<accession>A0A1I7XKC9</accession>
<evidence type="ECO:0000313" key="3">
    <source>
        <dbReference type="WBParaSite" id="Hba_17964"/>
    </source>
</evidence>
<protein>
    <submittedName>
        <fullName evidence="3">Uncharacterized protein</fullName>
    </submittedName>
</protein>
<evidence type="ECO:0000313" key="2">
    <source>
        <dbReference type="Proteomes" id="UP000095283"/>
    </source>
</evidence>
<reference evidence="3" key="1">
    <citation type="submission" date="2016-11" db="UniProtKB">
        <authorList>
            <consortium name="WormBaseParasite"/>
        </authorList>
    </citation>
    <scope>IDENTIFICATION</scope>
</reference>
<proteinExistence type="predicted"/>
<dbReference type="WBParaSite" id="Hba_17964">
    <property type="protein sequence ID" value="Hba_17964"/>
    <property type="gene ID" value="Hba_17964"/>
</dbReference>
<dbReference type="AlphaFoldDB" id="A0A1I7XKC9"/>
<dbReference type="Proteomes" id="UP000095283">
    <property type="component" value="Unplaced"/>
</dbReference>
<keyword evidence="2" id="KW-1185">Reference proteome</keyword>